<feature type="domain" description="Transposase IS116/IS110/IS902 C-terminal" evidence="3">
    <location>
        <begin position="270"/>
        <end position="346"/>
    </location>
</feature>
<keyword evidence="5" id="KW-1185">Reference proteome</keyword>
<dbReference type="Pfam" id="PF02371">
    <property type="entry name" value="Transposase_20"/>
    <property type="match status" value="1"/>
</dbReference>
<dbReference type="InterPro" id="IPR047650">
    <property type="entry name" value="Transpos_IS110"/>
</dbReference>
<organism evidence="4 5">
    <name type="scientific">Actinocrispum wychmicini</name>
    <dbReference type="NCBI Taxonomy" id="1213861"/>
    <lineage>
        <taxon>Bacteria</taxon>
        <taxon>Bacillati</taxon>
        <taxon>Actinomycetota</taxon>
        <taxon>Actinomycetes</taxon>
        <taxon>Pseudonocardiales</taxon>
        <taxon>Pseudonocardiaceae</taxon>
        <taxon>Actinocrispum</taxon>
    </lineage>
</organism>
<dbReference type="PANTHER" id="PTHR33055:SF16">
    <property type="entry name" value="TRANSPOSASE FOR INSERTION SEQUENCE ELEMENT IS1547"/>
    <property type="match status" value="1"/>
</dbReference>
<dbReference type="GO" id="GO:0003677">
    <property type="term" value="F:DNA binding"/>
    <property type="evidence" value="ECO:0007669"/>
    <property type="project" value="InterPro"/>
</dbReference>
<accession>A0A4R2IB36</accession>
<comment type="caution">
    <text evidence="4">The sequence shown here is derived from an EMBL/GenBank/DDBJ whole genome shotgun (WGS) entry which is preliminary data.</text>
</comment>
<dbReference type="GO" id="GO:0006313">
    <property type="term" value="P:DNA transposition"/>
    <property type="evidence" value="ECO:0007669"/>
    <property type="project" value="InterPro"/>
</dbReference>
<evidence type="ECO:0000259" key="2">
    <source>
        <dbReference type="Pfam" id="PF01548"/>
    </source>
</evidence>
<proteinExistence type="predicted"/>
<evidence type="ECO:0000313" key="4">
    <source>
        <dbReference type="EMBL" id="TCO40909.1"/>
    </source>
</evidence>
<feature type="compositionally biased region" description="Polar residues" evidence="1">
    <location>
        <begin position="1"/>
        <end position="15"/>
    </location>
</feature>
<dbReference type="GO" id="GO:0004803">
    <property type="term" value="F:transposase activity"/>
    <property type="evidence" value="ECO:0007669"/>
    <property type="project" value="InterPro"/>
</dbReference>
<dbReference type="AlphaFoldDB" id="A0A4R2IB36"/>
<feature type="region of interest" description="Disordered" evidence="1">
    <location>
        <begin position="1"/>
        <end position="23"/>
    </location>
</feature>
<dbReference type="PANTHER" id="PTHR33055">
    <property type="entry name" value="TRANSPOSASE FOR INSERTION SEQUENCE ELEMENT IS1111A"/>
    <property type="match status" value="1"/>
</dbReference>
<dbReference type="InterPro" id="IPR003346">
    <property type="entry name" value="Transposase_20"/>
</dbReference>
<evidence type="ECO:0000259" key="3">
    <source>
        <dbReference type="Pfam" id="PF02371"/>
    </source>
</evidence>
<dbReference type="Pfam" id="PF01548">
    <property type="entry name" value="DEDD_Tnp_IS110"/>
    <property type="match status" value="1"/>
</dbReference>
<dbReference type="Proteomes" id="UP000295680">
    <property type="component" value="Unassembled WGS sequence"/>
</dbReference>
<name>A0A4R2IB36_9PSEU</name>
<dbReference type="EMBL" id="SLWS01000042">
    <property type="protein sequence ID" value="TCO40909.1"/>
    <property type="molecule type" value="Genomic_DNA"/>
</dbReference>
<sequence>MANSRTKSTRTTPSAQPVVPVGNITGGVDTHKDFHVAAAKDSLGRNLGTQKFTATAAGYPALLAWLRVFGPVELVGIEGTGCYGAGLTTHLRTEGIEVVEVNRPNRQKRRRQGKSDVKDAIAAAAAAQSGEATAAPRPRTGPIESVRVIKETRDMLVKARTAAVNTLHSLIVTAPAPLRETLTGMTHNVLIGHCADYTAPILPVKHSRGHTRAQAVTRLTDSLLDATQTVSMMLGELARIIQHHNQRIHELDTCLHTLVTRIAPATSGLFGVGPGRAAQLLITAGDHTDRIHSEPAFATLTGVAPQECSSGDNQDNHRLSRAGDRQANSVLYQIVLTRLASHQPTRDYITTRHRPGTKMTKKHLIRCLKRYLAREIYPRLMTDLTNLHKHHPTP</sequence>
<dbReference type="NCBIfam" id="NF033542">
    <property type="entry name" value="transpos_IS110"/>
    <property type="match status" value="1"/>
</dbReference>
<reference evidence="4 5" key="1">
    <citation type="submission" date="2019-03" db="EMBL/GenBank/DDBJ databases">
        <title>Genomic Encyclopedia of Type Strains, Phase IV (KMG-IV): sequencing the most valuable type-strain genomes for metagenomic binning, comparative biology and taxonomic classification.</title>
        <authorList>
            <person name="Goeker M."/>
        </authorList>
    </citation>
    <scope>NUCLEOTIDE SEQUENCE [LARGE SCALE GENOMIC DNA]</scope>
    <source>
        <strain evidence="4 5">DSM 45934</strain>
    </source>
</reference>
<protein>
    <submittedName>
        <fullName evidence="4">Transposase</fullName>
    </submittedName>
</protein>
<dbReference type="RefSeq" id="WP_207927002.1">
    <property type="nucleotide sequence ID" value="NZ_SLWS01000042.1"/>
</dbReference>
<dbReference type="InterPro" id="IPR002525">
    <property type="entry name" value="Transp_IS110-like_N"/>
</dbReference>
<gene>
    <name evidence="4" type="ORF">EV192_1421</name>
</gene>
<feature type="domain" description="Transposase IS110-like N-terminal" evidence="2">
    <location>
        <begin position="27"/>
        <end position="171"/>
    </location>
</feature>
<evidence type="ECO:0000256" key="1">
    <source>
        <dbReference type="SAM" id="MobiDB-lite"/>
    </source>
</evidence>
<evidence type="ECO:0000313" key="5">
    <source>
        <dbReference type="Proteomes" id="UP000295680"/>
    </source>
</evidence>